<dbReference type="GO" id="GO:0031902">
    <property type="term" value="C:late endosome membrane"/>
    <property type="evidence" value="ECO:0007669"/>
    <property type="project" value="UniProtKB-SubCell"/>
</dbReference>
<dbReference type="SMART" id="SM00714">
    <property type="entry name" value="LITAF"/>
    <property type="match status" value="1"/>
</dbReference>
<protein>
    <submittedName>
        <fullName evidence="14 15">LITAF domain-containing protein</fullName>
    </submittedName>
</protein>
<evidence type="ECO:0000256" key="7">
    <source>
        <dbReference type="ARBA" id="ARBA00023136"/>
    </source>
</evidence>
<reference evidence="12" key="2">
    <citation type="journal article" date="2016" name="Mol. Ecol.">
        <title>Population genomics of the filarial nematode parasite Wuchereria bancrofti from mosquitoes.</title>
        <authorList>
            <person name="Small S.T."/>
            <person name="Reimer L.J."/>
            <person name="Tisch D.J."/>
            <person name="King C.L."/>
            <person name="Christensen B.M."/>
            <person name="Siba P.M."/>
            <person name="Kazura J.W."/>
            <person name="Serre D."/>
            <person name="Zimmerman P.A."/>
        </authorList>
    </citation>
    <scope>NUCLEOTIDE SEQUENCE</scope>
    <source>
        <strain evidence="12">pt0022</strain>
    </source>
</reference>
<dbReference type="WBParaSite" id="maker-PairedContig_493-snap-gene-0.11-mRNA-1">
    <property type="protein sequence ID" value="maker-PairedContig_493-snap-gene-0.11-mRNA-1"/>
    <property type="gene ID" value="maker-PairedContig_493-snap-gene-0.11"/>
</dbReference>
<comment type="similarity">
    <text evidence="4">Belongs to the CDIP1/LITAF family.</text>
</comment>
<evidence type="ECO:0000259" key="10">
    <source>
        <dbReference type="PROSITE" id="PS51837"/>
    </source>
</evidence>
<comment type="subcellular location">
    <subcellularLocation>
        <location evidence="2">Endosome membrane</location>
        <topology evidence="2">Peripheral membrane protein</topology>
    </subcellularLocation>
    <subcellularLocation>
        <location evidence="1">Late endosome membrane</location>
    </subcellularLocation>
    <subcellularLocation>
        <location evidence="3">Lysosome membrane</location>
        <topology evidence="3">Peripheral membrane protein</topology>
        <orientation evidence="3">Cytoplasmic side</orientation>
    </subcellularLocation>
</comment>
<keyword evidence="9" id="KW-0812">Transmembrane</keyword>
<evidence type="ECO:0000313" key="15">
    <source>
        <dbReference type="WBParaSite" id="mrna-Wban_02612"/>
    </source>
</evidence>
<feature type="compositionally biased region" description="Pro residues" evidence="8">
    <location>
        <begin position="12"/>
        <end position="26"/>
    </location>
</feature>
<accession>A0A183XY24</accession>
<dbReference type="Proteomes" id="UP000270924">
    <property type="component" value="Unassembled WGS sequence"/>
</dbReference>
<dbReference type="FunCoup" id="A0A183XY24">
    <property type="interactions" value="2"/>
</dbReference>
<evidence type="ECO:0000313" key="11">
    <source>
        <dbReference type="EMBL" id="VDM11791.1"/>
    </source>
</evidence>
<keyword evidence="6" id="KW-0862">Zinc</keyword>
<keyword evidence="13" id="KW-1185">Reference proteome</keyword>
<organism evidence="14">
    <name type="scientific">Wuchereria bancrofti</name>
    <dbReference type="NCBI Taxonomy" id="6293"/>
    <lineage>
        <taxon>Eukaryota</taxon>
        <taxon>Metazoa</taxon>
        <taxon>Ecdysozoa</taxon>
        <taxon>Nematoda</taxon>
        <taxon>Chromadorea</taxon>
        <taxon>Rhabditida</taxon>
        <taxon>Spirurina</taxon>
        <taxon>Spiruromorpha</taxon>
        <taxon>Filarioidea</taxon>
        <taxon>Onchocercidae</taxon>
        <taxon>Wuchereria</taxon>
    </lineage>
</organism>
<dbReference type="PANTHER" id="PTHR23292">
    <property type="entry name" value="LIPOPOLYSACCHARIDE-INDUCED TUMOR NECROSIS FACTOR-ALPHA FACTOR"/>
    <property type="match status" value="1"/>
</dbReference>
<dbReference type="InterPro" id="IPR006629">
    <property type="entry name" value="LITAF"/>
</dbReference>
<evidence type="ECO:0000313" key="13">
    <source>
        <dbReference type="Proteomes" id="UP000270924"/>
    </source>
</evidence>
<dbReference type="AlphaFoldDB" id="A0A183XY24"/>
<evidence type="ECO:0000256" key="5">
    <source>
        <dbReference type="ARBA" id="ARBA00022723"/>
    </source>
</evidence>
<reference evidence="11 13" key="4">
    <citation type="submission" date="2018-11" db="EMBL/GenBank/DDBJ databases">
        <authorList>
            <consortium name="Pathogen Informatics"/>
        </authorList>
    </citation>
    <scope>NUCLEOTIDE SEQUENCE [LARGE SCALE GENOMIC DNA]</scope>
</reference>
<keyword evidence="5" id="KW-0479">Metal-binding</keyword>
<keyword evidence="7 9" id="KW-0472">Membrane</keyword>
<feature type="region of interest" description="Disordered" evidence="8">
    <location>
        <begin position="1"/>
        <end position="26"/>
    </location>
</feature>
<name>A0A183XY24_WUCBA</name>
<evidence type="ECO:0000256" key="6">
    <source>
        <dbReference type="ARBA" id="ARBA00022833"/>
    </source>
</evidence>
<dbReference type="PANTHER" id="PTHR23292:SF6">
    <property type="entry name" value="FI16602P1-RELATED"/>
    <property type="match status" value="1"/>
</dbReference>
<dbReference type="EMBL" id="UYWW01002439">
    <property type="protein sequence ID" value="VDM11791.1"/>
    <property type="molecule type" value="Genomic_DNA"/>
</dbReference>
<dbReference type="GO" id="GO:0005765">
    <property type="term" value="C:lysosomal membrane"/>
    <property type="evidence" value="ECO:0007669"/>
    <property type="project" value="UniProtKB-SubCell"/>
</dbReference>
<evidence type="ECO:0000256" key="1">
    <source>
        <dbReference type="ARBA" id="ARBA00004414"/>
    </source>
</evidence>
<dbReference type="PROSITE" id="PS51837">
    <property type="entry name" value="LITAF"/>
    <property type="match status" value="1"/>
</dbReference>
<evidence type="ECO:0000313" key="12">
    <source>
        <dbReference type="Proteomes" id="UP000093561"/>
    </source>
</evidence>
<dbReference type="WBParaSite" id="mrna-Wban_02612">
    <property type="protein sequence ID" value="mrna-Wban_02612"/>
    <property type="gene ID" value="Wban_02612"/>
</dbReference>
<reference evidence="12" key="1">
    <citation type="submission" date="2015-03" db="EMBL/GenBank/DDBJ databases">
        <title>Wuchereria bancrofti Genome Sequencing Papua New Guinea Strain.</title>
        <authorList>
            <person name="Small S.T."/>
            <person name="Serre D."/>
            <person name="Zimmerman P.A."/>
        </authorList>
    </citation>
    <scope>NUCLEOTIDE SEQUENCE [LARGE SCALE GENOMIC DNA]</scope>
    <source>
        <strain evidence="12">pt0022</strain>
    </source>
</reference>
<dbReference type="InterPro" id="IPR037519">
    <property type="entry name" value="LITAF_fam"/>
</dbReference>
<sequence>MGETEGPVRKSTPPPPYSPERPPPPYSKMINVRLDDLNANEIKAKEEMTCNALHLPCTPFSNGSITSVVHPRLVSAPATVISTSEGINPASGQSSASFAIANYTVKKAITAEPHDEFCPKCQCRIRTKQSHKSGRLTWLLVFIILILFFPIAFVPFLIDSCKDVCHYCPKCNMLLSIKKRFFF</sequence>
<gene>
    <name evidence="11" type="ORF">WBA_LOCUS5177</name>
</gene>
<dbReference type="Proteomes" id="UP000093561">
    <property type="component" value="Unassembled WGS sequence"/>
</dbReference>
<dbReference type="OrthoDB" id="4713066at2759"/>
<evidence type="ECO:0000256" key="2">
    <source>
        <dbReference type="ARBA" id="ARBA00004481"/>
    </source>
</evidence>
<evidence type="ECO:0000256" key="3">
    <source>
        <dbReference type="ARBA" id="ARBA00004630"/>
    </source>
</evidence>
<feature type="transmembrane region" description="Helical" evidence="9">
    <location>
        <begin position="136"/>
        <end position="158"/>
    </location>
</feature>
<feature type="domain" description="LITAF" evidence="10">
    <location>
        <begin position="96"/>
        <end position="180"/>
    </location>
</feature>
<dbReference type="STRING" id="6293.A0A183XY24"/>
<evidence type="ECO:0000313" key="14">
    <source>
        <dbReference type="WBParaSite" id="maker-PairedContig_493-snap-gene-0.11-mRNA-1"/>
    </source>
</evidence>
<dbReference type="GO" id="GO:0008270">
    <property type="term" value="F:zinc ion binding"/>
    <property type="evidence" value="ECO:0007669"/>
    <property type="project" value="TreeGrafter"/>
</dbReference>
<proteinExistence type="inferred from homology"/>
<keyword evidence="9" id="KW-1133">Transmembrane helix</keyword>
<reference evidence="14" key="3">
    <citation type="submission" date="2016-11" db="UniProtKB">
        <authorList>
            <consortium name="WormBaseParasite"/>
        </authorList>
    </citation>
    <scope>IDENTIFICATION</scope>
    <source>
        <strain evidence="14 15">pt0022</strain>
    </source>
</reference>
<dbReference type="Pfam" id="PF10601">
    <property type="entry name" value="zf-LITAF-like"/>
    <property type="match status" value="1"/>
</dbReference>
<evidence type="ECO:0000256" key="8">
    <source>
        <dbReference type="SAM" id="MobiDB-lite"/>
    </source>
</evidence>
<dbReference type="OMA" id="AEPHDEF"/>
<evidence type="ECO:0000256" key="9">
    <source>
        <dbReference type="SAM" id="Phobius"/>
    </source>
</evidence>
<evidence type="ECO:0000256" key="4">
    <source>
        <dbReference type="ARBA" id="ARBA00005975"/>
    </source>
</evidence>